<proteinExistence type="predicted"/>
<sequence length="175" mass="18784">MIRWFLLLRAIRYTLKAKSSDGYALLLSVVVSGLILAIGLGLLSIIEKALTLSSAGRESQIAFYAADAGSECALFWDRKNEGRLSSVFATSTSSVPPVSGIFCAGTDIASTWIILDVTANSANTSFDITLENGACVTVVVQKTNSGRKTLVESRGHNSCSPTFPRRIERAIRASY</sequence>
<keyword evidence="1" id="KW-0812">Transmembrane</keyword>
<evidence type="ECO:0000313" key="3">
    <source>
        <dbReference type="Proteomes" id="UP000179023"/>
    </source>
</evidence>
<evidence type="ECO:0000313" key="2">
    <source>
        <dbReference type="EMBL" id="OHA00536.1"/>
    </source>
</evidence>
<organism evidence="2 3">
    <name type="scientific">Candidatus Sungbacteria bacterium RIFCSPHIGHO2_02_FULL_47_11</name>
    <dbReference type="NCBI Taxonomy" id="1802270"/>
    <lineage>
        <taxon>Bacteria</taxon>
        <taxon>Candidatus Sungiibacteriota</taxon>
    </lineage>
</organism>
<protein>
    <recommendedName>
        <fullName evidence="4">Type 4 fimbrial biogenesis protein PilX N-terminal domain-containing protein</fullName>
    </recommendedName>
</protein>
<evidence type="ECO:0000256" key="1">
    <source>
        <dbReference type="SAM" id="Phobius"/>
    </source>
</evidence>
<name>A0A1G2KMA2_9BACT</name>
<keyword evidence="1" id="KW-0472">Membrane</keyword>
<comment type="caution">
    <text evidence="2">The sequence shown here is derived from an EMBL/GenBank/DDBJ whole genome shotgun (WGS) entry which is preliminary data.</text>
</comment>
<dbReference type="Proteomes" id="UP000179023">
    <property type="component" value="Unassembled WGS sequence"/>
</dbReference>
<accession>A0A1G2KMA2</accession>
<keyword evidence="1" id="KW-1133">Transmembrane helix</keyword>
<reference evidence="2 3" key="1">
    <citation type="journal article" date="2016" name="Nat. Commun.">
        <title>Thousands of microbial genomes shed light on interconnected biogeochemical processes in an aquifer system.</title>
        <authorList>
            <person name="Anantharaman K."/>
            <person name="Brown C.T."/>
            <person name="Hug L.A."/>
            <person name="Sharon I."/>
            <person name="Castelle C.J."/>
            <person name="Probst A.J."/>
            <person name="Thomas B.C."/>
            <person name="Singh A."/>
            <person name="Wilkins M.J."/>
            <person name="Karaoz U."/>
            <person name="Brodie E.L."/>
            <person name="Williams K.H."/>
            <person name="Hubbard S.S."/>
            <person name="Banfield J.F."/>
        </authorList>
    </citation>
    <scope>NUCLEOTIDE SEQUENCE [LARGE SCALE GENOMIC DNA]</scope>
</reference>
<feature type="transmembrane region" description="Helical" evidence="1">
    <location>
        <begin position="21"/>
        <end position="46"/>
    </location>
</feature>
<evidence type="ECO:0008006" key="4">
    <source>
        <dbReference type="Google" id="ProtNLM"/>
    </source>
</evidence>
<dbReference type="AlphaFoldDB" id="A0A1G2KMA2"/>
<dbReference type="EMBL" id="MHQI01000012">
    <property type="protein sequence ID" value="OHA00536.1"/>
    <property type="molecule type" value="Genomic_DNA"/>
</dbReference>
<gene>
    <name evidence="2" type="ORF">A3C07_05030</name>
</gene>